<dbReference type="Gene3D" id="3.30.450.40">
    <property type="match status" value="1"/>
</dbReference>
<keyword evidence="9 20" id="KW-0808">Transferase</keyword>
<dbReference type="EC" id="2.7.13.3" evidence="4"/>
<gene>
    <name evidence="20" type="ORF">ASR47_100991</name>
</gene>
<name>A0A1A7C019_9BURK</name>
<dbReference type="PRINTS" id="PR00344">
    <property type="entry name" value="BCTRLSENSOR"/>
</dbReference>
<evidence type="ECO:0000256" key="12">
    <source>
        <dbReference type="ARBA" id="ARBA00022777"/>
    </source>
</evidence>
<dbReference type="PROSITE" id="PS50109">
    <property type="entry name" value="HIS_KIN"/>
    <property type="match status" value="1"/>
</dbReference>
<evidence type="ECO:0000256" key="11">
    <source>
        <dbReference type="ARBA" id="ARBA00022741"/>
    </source>
</evidence>
<keyword evidence="11" id="KW-0547">Nucleotide-binding</keyword>
<reference evidence="20 21" key="1">
    <citation type="submission" date="2016-04" db="EMBL/GenBank/DDBJ databases">
        <title>Draft genome sequence of Janthinobacterium psychrotolerans sp. nov., isolated from freshwater sediments in Denmark.</title>
        <authorList>
            <person name="Gong X."/>
            <person name="Skrivergaard S."/>
            <person name="Korsgaard B.S."/>
            <person name="Schreiber L."/>
            <person name="Marshall I.P."/>
            <person name="Finster K."/>
            <person name="Schramm A."/>
        </authorList>
    </citation>
    <scope>NUCLEOTIDE SEQUENCE [LARGE SCALE GENOMIC DNA]</scope>
    <source>
        <strain evidence="20 21">S3-2</strain>
    </source>
</reference>
<comment type="caution">
    <text evidence="20">The sequence shown here is derived from an EMBL/GenBank/DDBJ whole genome shotgun (WGS) entry which is preliminary data.</text>
</comment>
<dbReference type="GO" id="GO:0005737">
    <property type="term" value="C:cytoplasm"/>
    <property type="evidence" value="ECO:0007669"/>
    <property type="project" value="UniProtKB-SubCell"/>
</dbReference>
<evidence type="ECO:0000256" key="4">
    <source>
        <dbReference type="ARBA" id="ARBA00012438"/>
    </source>
</evidence>
<evidence type="ECO:0000256" key="8">
    <source>
        <dbReference type="ARBA" id="ARBA00022553"/>
    </source>
</evidence>
<dbReference type="PANTHER" id="PTHR24421">
    <property type="entry name" value="NITRATE/NITRITE SENSOR PROTEIN NARX-RELATED"/>
    <property type="match status" value="1"/>
</dbReference>
<dbReference type="EMBL" id="LOCQ01000054">
    <property type="protein sequence ID" value="OBV39276.1"/>
    <property type="molecule type" value="Genomic_DNA"/>
</dbReference>
<evidence type="ECO:0000256" key="16">
    <source>
        <dbReference type="ARBA" id="ARBA00023014"/>
    </source>
</evidence>
<dbReference type="InterPro" id="IPR036890">
    <property type="entry name" value="HATPase_C_sf"/>
</dbReference>
<comment type="cofactor">
    <cofactor evidence="2">
        <name>[4Fe-4S] cluster</name>
        <dbReference type="ChEBI" id="CHEBI:49883"/>
    </cofactor>
</comment>
<dbReference type="GO" id="GO:0005524">
    <property type="term" value="F:ATP binding"/>
    <property type="evidence" value="ECO:0007669"/>
    <property type="project" value="UniProtKB-KW"/>
</dbReference>
<dbReference type="Pfam" id="PF13185">
    <property type="entry name" value="GAF_2"/>
    <property type="match status" value="1"/>
</dbReference>
<dbReference type="GO" id="GO:0016020">
    <property type="term" value="C:membrane"/>
    <property type="evidence" value="ECO:0007669"/>
    <property type="project" value="InterPro"/>
</dbReference>
<sequence>MHLPRSSSSRKQLPASRWRQRRLAQAPASLTAAQERQLATLQAISALLAGQHAIDALCRGFLRHVMDFSSAVGGTVRILDPHNDTVHIVVHEGISDAMLEEEHCMRNNDCLCGAAVAQGVIQIRDFRKVGAIERFRCQEEGFSAIAVFPIVVRDKPIGSFSLHFVKTTVLGEQQHGWLATLGHSLGIAIDNQRLIAREKEFAVARERSLLAEGLHDSIAQSLNFISLQVQMLDDSVRRGELGEAADVLPLMRMGVEQSYQDVRELLVNFRTRWHGSDLESKLAEVLGKFELQTGIASALQMTGNGAPLAPEQQLQVLFIVQEALSNIRKHAQAGKVQVMVDNGRDFSLQVRDDGEGFAADMRDQKTEVRIGLRIMQERAERLGARFVIDSTPGGGTTISLALPETRRQTA</sequence>
<evidence type="ECO:0000256" key="13">
    <source>
        <dbReference type="ARBA" id="ARBA00022840"/>
    </source>
</evidence>
<evidence type="ECO:0000256" key="10">
    <source>
        <dbReference type="ARBA" id="ARBA00022723"/>
    </source>
</evidence>
<dbReference type="GO" id="GO:0051539">
    <property type="term" value="F:4 iron, 4 sulfur cluster binding"/>
    <property type="evidence" value="ECO:0007669"/>
    <property type="project" value="UniProtKB-KW"/>
</dbReference>
<keyword evidence="15" id="KW-0902">Two-component regulatory system</keyword>
<evidence type="ECO:0000256" key="7">
    <source>
        <dbReference type="ARBA" id="ARBA00022490"/>
    </source>
</evidence>
<evidence type="ECO:0000256" key="17">
    <source>
        <dbReference type="ARBA" id="ARBA00024827"/>
    </source>
</evidence>
<dbReference type="RefSeq" id="WP_065308042.1">
    <property type="nucleotide sequence ID" value="NZ_LOCQ01000054.1"/>
</dbReference>
<dbReference type="Gene3D" id="1.20.5.1930">
    <property type="match status" value="1"/>
</dbReference>
<dbReference type="InterPro" id="IPR029016">
    <property type="entry name" value="GAF-like_dom_sf"/>
</dbReference>
<keyword evidence="21" id="KW-1185">Reference proteome</keyword>
<evidence type="ECO:0000256" key="9">
    <source>
        <dbReference type="ARBA" id="ARBA00022679"/>
    </source>
</evidence>
<dbReference type="PATRIC" id="fig|1747903.4.peg.2858"/>
<keyword evidence="6" id="KW-0004">4Fe-4S</keyword>
<evidence type="ECO:0000256" key="6">
    <source>
        <dbReference type="ARBA" id="ARBA00022485"/>
    </source>
</evidence>
<evidence type="ECO:0000256" key="14">
    <source>
        <dbReference type="ARBA" id="ARBA00023004"/>
    </source>
</evidence>
<keyword evidence="16" id="KW-0411">Iron-sulfur</keyword>
<evidence type="ECO:0000256" key="2">
    <source>
        <dbReference type="ARBA" id="ARBA00001966"/>
    </source>
</evidence>
<dbReference type="InterPro" id="IPR005467">
    <property type="entry name" value="His_kinase_dom"/>
</dbReference>
<organism evidence="20 21">
    <name type="scientific">Janthinobacterium psychrotolerans</name>
    <dbReference type="NCBI Taxonomy" id="1747903"/>
    <lineage>
        <taxon>Bacteria</taxon>
        <taxon>Pseudomonadati</taxon>
        <taxon>Pseudomonadota</taxon>
        <taxon>Betaproteobacteria</taxon>
        <taxon>Burkholderiales</taxon>
        <taxon>Oxalobacteraceae</taxon>
        <taxon>Janthinobacterium</taxon>
    </lineage>
</organism>
<dbReference type="Proteomes" id="UP000092713">
    <property type="component" value="Unassembled WGS sequence"/>
</dbReference>
<comment type="catalytic activity">
    <reaction evidence="1">
        <text>ATP + protein L-histidine = ADP + protein N-phospho-L-histidine.</text>
        <dbReference type="EC" id="2.7.13.3"/>
    </reaction>
</comment>
<dbReference type="Pfam" id="PF07730">
    <property type="entry name" value="HisKA_3"/>
    <property type="match status" value="1"/>
</dbReference>
<dbReference type="GO" id="GO:0000155">
    <property type="term" value="F:phosphorelay sensor kinase activity"/>
    <property type="evidence" value="ECO:0007669"/>
    <property type="project" value="InterPro"/>
</dbReference>
<evidence type="ECO:0000259" key="19">
    <source>
        <dbReference type="PROSITE" id="PS50109"/>
    </source>
</evidence>
<dbReference type="InterPro" id="IPR011712">
    <property type="entry name" value="Sig_transdc_His_kin_sub3_dim/P"/>
</dbReference>
<evidence type="ECO:0000256" key="15">
    <source>
        <dbReference type="ARBA" id="ARBA00023012"/>
    </source>
</evidence>
<accession>A0A1A7C019</accession>
<evidence type="ECO:0000256" key="3">
    <source>
        <dbReference type="ARBA" id="ARBA00004496"/>
    </source>
</evidence>
<dbReference type="SUPFAM" id="SSF55781">
    <property type="entry name" value="GAF domain-like"/>
    <property type="match status" value="1"/>
</dbReference>
<dbReference type="SUPFAM" id="SSF55874">
    <property type="entry name" value="ATPase domain of HSP90 chaperone/DNA topoisomerase II/histidine kinase"/>
    <property type="match status" value="1"/>
</dbReference>
<dbReference type="Pfam" id="PF02518">
    <property type="entry name" value="HATPase_c"/>
    <property type="match status" value="1"/>
</dbReference>
<keyword evidence="13" id="KW-0067">ATP-binding</keyword>
<protein>
    <recommendedName>
        <fullName evidence="5">Oxygen sensor histidine kinase NreB</fullName>
        <ecNumber evidence="4">2.7.13.3</ecNumber>
    </recommendedName>
    <alternativeName>
        <fullName evidence="18">Nitrogen regulation protein B</fullName>
    </alternativeName>
</protein>
<dbReference type="InterPro" id="IPR003018">
    <property type="entry name" value="GAF"/>
</dbReference>
<comment type="subcellular location">
    <subcellularLocation>
        <location evidence="3">Cytoplasm</location>
    </subcellularLocation>
</comment>
<keyword evidence="12 20" id="KW-0418">Kinase</keyword>
<evidence type="ECO:0000256" key="18">
    <source>
        <dbReference type="ARBA" id="ARBA00030800"/>
    </source>
</evidence>
<evidence type="ECO:0000313" key="20">
    <source>
        <dbReference type="EMBL" id="OBV39276.1"/>
    </source>
</evidence>
<dbReference type="InterPro" id="IPR050482">
    <property type="entry name" value="Sensor_HK_TwoCompSys"/>
</dbReference>
<dbReference type="InterPro" id="IPR003594">
    <property type="entry name" value="HATPase_dom"/>
</dbReference>
<dbReference type="GO" id="GO:0046983">
    <property type="term" value="F:protein dimerization activity"/>
    <property type="evidence" value="ECO:0007669"/>
    <property type="project" value="InterPro"/>
</dbReference>
<keyword evidence="14" id="KW-0408">Iron</keyword>
<evidence type="ECO:0000256" key="5">
    <source>
        <dbReference type="ARBA" id="ARBA00017322"/>
    </source>
</evidence>
<keyword evidence="10" id="KW-0479">Metal-binding</keyword>
<evidence type="ECO:0000256" key="1">
    <source>
        <dbReference type="ARBA" id="ARBA00000085"/>
    </source>
</evidence>
<proteinExistence type="predicted"/>
<dbReference type="SMART" id="SM00387">
    <property type="entry name" value="HATPase_c"/>
    <property type="match status" value="1"/>
</dbReference>
<dbReference type="PANTHER" id="PTHR24421:SF10">
    <property type="entry name" value="NITRATE_NITRITE SENSOR PROTEIN NARQ"/>
    <property type="match status" value="1"/>
</dbReference>
<dbReference type="AlphaFoldDB" id="A0A1A7C019"/>
<keyword evidence="7" id="KW-0963">Cytoplasm</keyword>
<dbReference type="GO" id="GO:0046872">
    <property type="term" value="F:metal ion binding"/>
    <property type="evidence" value="ECO:0007669"/>
    <property type="project" value="UniProtKB-KW"/>
</dbReference>
<evidence type="ECO:0000313" key="21">
    <source>
        <dbReference type="Proteomes" id="UP000092713"/>
    </source>
</evidence>
<dbReference type="OrthoDB" id="8697484at2"/>
<dbReference type="Gene3D" id="3.30.565.10">
    <property type="entry name" value="Histidine kinase-like ATPase, C-terminal domain"/>
    <property type="match status" value="1"/>
</dbReference>
<keyword evidence="8" id="KW-0597">Phosphoprotein</keyword>
<comment type="function">
    <text evidence="17">Member of the two-component regulatory system NreB/NreC involved in the control of dissimilatory nitrate/nitrite reduction in response to oxygen. NreB functions as a direct oxygen sensor histidine kinase which is autophosphorylated, in the absence of oxygen, probably at the conserved histidine residue, and transfers its phosphate group probably to a conserved aspartate residue of NreC. NreB/NreC activates the expression of the nitrate (narGHJI) and nitrite (nir) reductase operons, as well as the putative nitrate transporter gene narT.</text>
</comment>
<dbReference type="STRING" id="1747903.ASR47_100991"/>
<feature type="domain" description="Histidine kinase" evidence="19">
    <location>
        <begin position="319"/>
        <end position="406"/>
    </location>
</feature>
<dbReference type="InterPro" id="IPR004358">
    <property type="entry name" value="Sig_transdc_His_kin-like_C"/>
</dbReference>
<dbReference type="CDD" id="cd16917">
    <property type="entry name" value="HATPase_UhpB-NarQ-NarX-like"/>
    <property type="match status" value="1"/>
</dbReference>